<dbReference type="GO" id="GO:0005833">
    <property type="term" value="C:hemoglobin complex"/>
    <property type="evidence" value="ECO:0007669"/>
    <property type="project" value="UniProtKB-UniRule"/>
</dbReference>
<dbReference type="Proteomes" id="UP001209878">
    <property type="component" value="Unassembled WGS sequence"/>
</dbReference>
<comment type="similarity">
    <text evidence="6 9">Belongs to the globin family.</text>
</comment>
<dbReference type="InterPro" id="IPR000971">
    <property type="entry name" value="Globin"/>
</dbReference>
<dbReference type="SUPFAM" id="SSF46458">
    <property type="entry name" value="Globin-like"/>
    <property type="match status" value="1"/>
</dbReference>
<dbReference type="Pfam" id="PF00042">
    <property type="entry name" value="Globin"/>
    <property type="match status" value="1"/>
</dbReference>
<evidence type="ECO:0000256" key="8">
    <source>
        <dbReference type="PIRSR" id="PIRSR036517-2"/>
    </source>
</evidence>
<evidence type="ECO:0000259" key="11">
    <source>
        <dbReference type="PROSITE" id="PS01033"/>
    </source>
</evidence>
<gene>
    <name evidence="12" type="ORF">NP493_540g02005</name>
</gene>
<evidence type="ECO:0000256" key="4">
    <source>
        <dbReference type="ARBA" id="ARBA00022723"/>
    </source>
</evidence>
<dbReference type="GO" id="GO:0020037">
    <property type="term" value="F:heme binding"/>
    <property type="evidence" value="ECO:0007669"/>
    <property type="project" value="UniProtKB-UniRule"/>
</dbReference>
<dbReference type="AlphaFoldDB" id="A0AAD9KVW7"/>
<dbReference type="InterPro" id="IPR014610">
    <property type="entry name" value="Haemoglobin_extracell"/>
</dbReference>
<keyword evidence="3 6" id="KW-0561">Oxygen transport</keyword>
<keyword evidence="10" id="KW-0732">Signal</keyword>
<reference evidence="12" key="1">
    <citation type="journal article" date="2023" name="Mol. Biol. Evol.">
        <title>Third-Generation Sequencing Reveals the Adaptive Role of the Epigenome in Three Deep-Sea Polychaetes.</title>
        <authorList>
            <person name="Perez M."/>
            <person name="Aroh O."/>
            <person name="Sun Y."/>
            <person name="Lan Y."/>
            <person name="Juniper S.K."/>
            <person name="Young C.R."/>
            <person name="Angers B."/>
            <person name="Qian P.Y."/>
        </authorList>
    </citation>
    <scope>NUCLEOTIDE SEQUENCE</scope>
    <source>
        <strain evidence="12">R07B-5</strain>
    </source>
</reference>
<evidence type="ECO:0000256" key="10">
    <source>
        <dbReference type="SAM" id="SignalP"/>
    </source>
</evidence>
<keyword evidence="8" id="KW-1015">Disulfide bond</keyword>
<sequence>MKILVQSILVLLGASAALGSTGQFCSYEDAANVMREWNKALKGGNSAPILLRISNAIFNAMFAAEPSTRALFNRVNVDDMHSGEFHAHSLRVVNALDNLINKLHNADTLTEMLAHLANQHNVRDGVRHHYFHVMRDIIYGSLGSLLDSYNEDAWRNCLFGIFRGIAKSLPD</sequence>
<evidence type="ECO:0000256" key="9">
    <source>
        <dbReference type="RuleBase" id="RU000356"/>
    </source>
</evidence>
<evidence type="ECO:0000313" key="12">
    <source>
        <dbReference type="EMBL" id="KAK2178527.1"/>
    </source>
</evidence>
<protein>
    <recommendedName>
        <fullName evidence="6">Extracellular globin</fullName>
    </recommendedName>
</protein>
<name>A0AAD9KVW7_RIDPI</name>
<dbReference type="PIRSF" id="PIRSF036517">
    <property type="entry name" value="Ext_hemo"/>
    <property type="match status" value="1"/>
</dbReference>
<dbReference type="InterPro" id="IPR012292">
    <property type="entry name" value="Globin/Proto"/>
</dbReference>
<evidence type="ECO:0000256" key="5">
    <source>
        <dbReference type="ARBA" id="ARBA00023004"/>
    </source>
</evidence>
<evidence type="ECO:0000256" key="1">
    <source>
        <dbReference type="ARBA" id="ARBA00022448"/>
    </source>
</evidence>
<keyword evidence="2 6" id="KW-0349">Heme</keyword>
<keyword evidence="13" id="KW-1185">Reference proteome</keyword>
<dbReference type="GO" id="GO:0005506">
    <property type="term" value="F:iron ion binding"/>
    <property type="evidence" value="ECO:0007669"/>
    <property type="project" value="UniProtKB-UniRule"/>
</dbReference>
<dbReference type="GO" id="GO:0005576">
    <property type="term" value="C:extracellular region"/>
    <property type="evidence" value="ECO:0007669"/>
    <property type="project" value="UniProtKB-UniRule"/>
</dbReference>
<feature type="signal peptide" evidence="10">
    <location>
        <begin position="1"/>
        <end position="19"/>
    </location>
</feature>
<feature type="chain" id="PRO_5041919127" description="Extracellular globin" evidence="10">
    <location>
        <begin position="20"/>
        <end position="171"/>
    </location>
</feature>
<dbReference type="GO" id="GO:0005344">
    <property type="term" value="F:oxygen carrier activity"/>
    <property type="evidence" value="ECO:0007669"/>
    <property type="project" value="UniProtKB-UniRule"/>
</dbReference>
<dbReference type="GO" id="GO:0019825">
    <property type="term" value="F:oxygen binding"/>
    <property type="evidence" value="ECO:0007669"/>
    <property type="project" value="UniProtKB-UniRule"/>
</dbReference>
<dbReference type="CDD" id="cd01040">
    <property type="entry name" value="Mb-like"/>
    <property type="match status" value="1"/>
</dbReference>
<keyword evidence="1 6" id="KW-0813">Transport</keyword>
<feature type="disulfide bond" evidence="8">
    <location>
        <begin position="25"/>
        <end position="157"/>
    </location>
</feature>
<feature type="domain" description="Globin" evidence="11">
    <location>
        <begin position="24"/>
        <end position="170"/>
    </location>
</feature>
<keyword evidence="5 6" id="KW-0408">Iron</keyword>
<feature type="binding site" description="proximal binding residue" evidence="7">
    <location>
        <position position="120"/>
    </location>
    <ligand>
        <name>heme b</name>
        <dbReference type="ChEBI" id="CHEBI:60344"/>
    </ligand>
    <ligandPart>
        <name>Fe</name>
        <dbReference type="ChEBI" id="CHEBI:18248"/>
    </ligandPart>
</feature>
<organism evidence="12 13">
    <name type="scientific">Ridgeia piscesae</name>
    <name type="common">Tubeworm</name>
    <dbReference type="NCBI Taxonomy" id="27915"/>
    <lineage>
        <taxon>Eukaryota</taxon>
        <taxon>Metazoa</taxon>
        <taxon>Spiralia</taxon>
        <taxon>Lophotrochozoa</taxon>
        <taxon>Annelida</taxon>
        <taxon>Polychaeta</taxon>
        <taxon>Sedentaria</taxon>
        <taxon>Canalipalpata</taxon>
        <taxon>Sabellida</taxon>
        <taxon>Siboglinidae</taxon>
        <taxon>Ridgeia</taxon>
    </lineage>
</organism>
<evidence type="ECO:0000256" key="7">
    <source>
        <dbReference type="PIRSR" id="PIRSR036517-1"/>
    </source>
</evidence>
<comment type="caution">
    <text evidence="12">The sequence shown here is derived from an EMBL/GenBank/DDBJ whole genome shotgun (WGS) entry which is preliminary data.</text>
</comment>
<dbReference type="PROSITE" id="PS01033">
    <property type="entry name" value="GLOBIN"/>
    <property type="match status" value="1"/>
</dbReference>
<accession>A0AAD9KVW7</accession>
<dbReference type="InterPro" id="IPR044399">
    <property type="entry name" value="Mb-like_M"/>
</dbReference>
<keyword evidence="4 6" id="KW-0479">Metal-binding</keyword>
<dbReference type="InterPro" id="IPR009050">
    <property type="entry name" value="Globin-like_sf"/>
</dbReference>
<evidence type="ECO:0000256" key="3">
    <source>
        <dbReference type="ARBA" id="ARBA00022621"/>
    </source>
</evidence>
<dbReference type="Gene3D" id="1.10.490.10">
    <property type="entry name" value="Globins"/>
    <property type="match status" value="1"/>
</dbReference>
<dbReference type="EMBL" id="JAODUO010000540">
    <property type="protein sequence ID" value="KAK2178527.1"/>
    <property type="molecule type" value="Genomic_DNA"/>
</dbReference>
<evidence type="ECO:0000256" key="2">
    <source>
        <dbReference type="ARBA" id="ARBA00022617"/>
    </source>
</evidence>
<evidence type="ECO:0000256" key="6">
    <source>
        <dbReference type="PIRNR" id="PIRNR036517"/>
    </source>
</evidence>
<proteinExistence type="inferred from homology"/>
<evidence type="ECO:0000313" key="13">
    <source>
        <dbReference type="Proteomes" id="UP001209878"/>
    </source>
</evidence>